<name>A0A8S5TPI5_9CAUD</name>
<sequence length="225" mass="26021">MFVFSPSNMMAFRTCPRRFQAQSITKEIKWKASVQKSRGTIVHGDIEKAFCKGMQSVTHWDDKLDTSYVSNLIDTVRGIKGQLLIEKELVVTDKFKPTNDWWDGHALLRAKADTLILPDDGDPWLIDLKTGKKWDTEDFQLRVEALLVHLIYGRDVIRYSYEYVDIGERVEGVVDMSRGLLPVQDVVDTMRDMKVAIRDNCFLPVRNRFCRFCDFNGKTECGLME</sequence>
<dbReference type="EMBL" id="BK032872">
    <property type="protein sequence ID" value="DAF65031.1"/>
    <property type="molecule type" value="Genomic_DNA"/>
</dbReference>
<evidence type="ECO:0000259" key="1">
    <source>
        <dbReference type="Pfam" id="PF12705"/>
    </source>
</evidence>
<dbReference type="InterPro" id="IPR038726">
    <property type="entry name" value="PDDEXK_AddAB-type"/>
</dbReference>
<protein>
    <submittedName>
        <fullName evidence="2">PD-(D/E)XK nuclease superfamily protein</fullName>
    </submittedName>
</protein>
<dbReference type="Pfam" id="PF12705">
    <property type="entry name" value="PDDEXK_1"/>
    <property type="match status" value="1"/>
</dbReference>
<dbReference type="InterPro" id="IPR011604">
    <property type="entry name" value="PDDEXK-like_dom_sf"/>
</dbReference>
<accession>A0A8S5TPI5</accession>
<organism evidence="2">
    <name type="scientific">Podoviridae sp. ct2iq11</name>
    <dbReference type="NCBI Taxonomy" id="2827720"/>
    <lineage>
        <taxon>Viruses</taxon>
        <taxon>Duplodnaviria</taxon>
        <taxon>Heunggongvirae</taxon>
        <taxon>Uroviricota</taxon>
        <taxon>Caudoviricetes</taxon>
    </lineage>
</organism>
<reference evidence="2" key="1">
    <citation type="journal article" date="2021" name="Proc. Natl. Acad. Sci. U.S.A.">
        <title>A Catalog of Tens of Thousands of Viruses from Human Metagenomes Reveals Hidden Associations with Chronic Diseases.</title>
        <authorList>
            <person name="Tisza M.J."/>
            <person name="Buck C.B."/>
        </authorList>
    </citation>
    <scope>NUCLEOTIDE SEQUENCE</scope>
    <source>
        <strain evidence="2">Ct2iq11</strain>
    </source>
</reference>
<dbReference type="Gene3D" id="3.90.320.10">
    <property type="match status" value="1"/>
</dbReference>
<evidence type="ECO:0000313" key="2">
    <source>
        <dbReference type="EMBL" id="DAF65031.1"/>
    </source>
</evidence>
<feature type="domain" description="PD-(D/E)XK endonuclease-like" evidence="1">
    <location>
        <begin position="4"/>
        <end position="216"/>
    </location>
</feature>
<proteinExistence type="predicted"/>